<accession>A0A9P6UI69</accession>
<keyword evidence="3" id="KW-0560">Oxidoreductase</keyword>
<dbReference type="PROSITE" id="PS00061">
    <property type="entry name" value="ADH_SHORT"/>
    <property type="match status" value="1"/>
</dbReference>
<evidence type="ECO:0000256" key="1">
    <source>
        <dbReference type="ARBA" id="ARBA00006484"/>
    </source>
</evidence>
<reference evidence="4" key="1">
    <citation type="journal article" date="2020" name="Fungal Divers.">
        <title>Resolving the Mortierellaceae phylogeny through synthesis of multi-gene phylogenetics and phylogenomics.</title>
        <authorList>
            <person name="Vandepol N."/>
            <person name="Liber J."/>
            <person name="Desiro A."/>
            <person name="Na H."/>
            <person name="Kennedy M."/>
            <person name="Barry K."/>
            <person name="Grigoriev I.V."/>
            <person name="Miller A.N."/>
            <person name="O'Donnell K."/>
            <person name="Stajich J.E."/>
            <person name="Bonito G."/>
        </authorList>
    </citation>
    <scope>NUCLEOTIDE SEQUENCE</scope>
    <source>
        <strain evidence="4">REB-010B</strain>
    </source>
</reference>
<dbReference type="AlphaFoldDB" id="A0A9P6UI69"/>
<feature type="non-terminal residue" evidence="4">
    <location>
        <position position="1"/>
    </location>
</feature>
<dbReference type="InterPro" id="IPR002347">
    <property type="entry name" value="SDR_fam"/>
</dbReference>
<dbReference type="EMBL" id="JAAAIP010001680">
    <property type="protein sequence ID" value="KAG0304672.1"/>
    <property type="molecule type" value="Genomic_DNA"/>
</dbReference>
<comment type="caution">
    <text evidence="4">The sequence shown here is derived from an EMBL/GenBank/DDBJ whole genome shotgun (WGS) entry which is preliminary data.</text>
</comment>
<keyword evidence="2" id="KW-0521">NADP</keyword>
<name>A0A9P6UI69_9FUNG</name>
<keyword evidence="5" id="KW-1185">Reference proteome</keyword>
<dbReference type="GO" id="GO:0050664">
    <property type="term" value="F:oxidoreductase activity, acting on NAD(P)H, oxygen as acceptor"/>
    <property type="evidence" value="ECO:0007669"/>
    <property type="project" value="TreeGrafter"/>
</dbReference>
<gene>
    <name evidence="4" type="ORF">BGZ99_002324</name>
</gene>
<dbReference type="GO" id="GO:0016616">
    <property type="term" value="F:oxidoreductase activity, acting on the CH-OH group of donors, NAD or NADP as acceptor"/>
    <property type="evidence" value="ECO:0007669"/>
    <property type="project" value="UniProtKB-ARBA"/>
</dbReference>
<evidence type="ECO:0008006" key="6">
    <source>
        <dbReference type="Google" id="ProtNLM"/>
    </source>
</evidence>
<evidence type="ECO:0000313" key="4">
    <source>
        <dbReference type="EMBL" id="KAG0304672.1"/>
    </source>
</evidence>
<dbReference type="Pfam" id="PF00106">
    <property type="entry name" value="adh_short"/>
    <property type="match status" value="1"/>
</dbReference>
<dbReference type="Gene3D" id="3.40.50.720">
    <property type="entry name" value="NAD(P)-binding Rossmann-like Domain"/>
    <property type="match status" value="1"/>
</dbReference>
<evidence type="ECO:0000256" key="2">
    <source>
        <dbReference type="ARBA" id="ARBA00022857"/>
    </source>
</evidence>
<dbReference type="PANTHER" id="PTHR43008">
    <property type="entry name" value="BENZIL REDUCTASE"/>
    <property type="match status" value="1"/>
</dbReference>
<organism evidence="4 5">
    <name type="scientific">Dissophora globulifera</name>
    <dbReference type="NCBI Taxonomy" id="979702"/>
    <lineage>
        <taxon>Eukaryota</taxon>
        <taxon>Fungi</taxon>
        <taxon>Fungi incertae sedis</taxon>
        <taxon>Mucoromycota</taxon>
        <taxon>Mortierellomycotina</taxon>
        <taxon>Mortierellomycetes</taxon>
        <taxon>Mortierellales</taxon>
        <taxon>Mortierellaceae</taxon>
        <taxon>Dissophora</taxon>
    </lineage>
</organism>
<sequence length="167" mass="18383">VIDPIGSIATTSVKDWKKTFDVNLFACLTTLQQALPALRESKGRVIFLSSDVAFMALHGWGAYCSTKAALKMFAEIFAMEEPELTTISIRPGLADTDMVGTVRKEGVENMTPDQYAMFTSEKNEKSLPLLHPDEPGHVVASLAINAHASLDGKNLSWDDEELKTHRM</sequence>
<protein>
    <recommendedName>
        <fullName evidence="6">Sepiapterin reductase</fullName>
    </recommendedName>
</protein>
<evidence type="ECO:0000313" key="5">
    <source>
        <dbReference type="Proteomes" id="UP000738325"/>
    </source>
</evidence>
<proteinExistence type="inferred from homology"/>
<dbReference type="PANTHER" id="PTHR43008:SF8">
    <property type="entry name" value="BENZIL REDUCTASE ((S)-BENZOIN FORMING) IRC24"/>
    <property type="match status" value="1"/>
</dbReference>
<dbReference type="SUPFAM" id="SSF51735">
    <property type="entry name" value="NAD(P)-binding Rossmann-fold domains"/>
    <property type="match status" value="1"/>
</dbReference>
<dbReference type="Proteomes" id="UP000738325">
    <property type="component" value="Unassembled WGS sequence"/>
</dbReference>
<dbReference type="OrthoDB" id="153074at2759"/>
<comment type="similarity">
    <text evidence="1">Belongs to the short-chain dehydrogenases/reductases (SDR) family.</text>
</comment>
<dbReference type="PRINTS" id="PR00081">
    <property type="entry name" value="GDHRDH"/>
</dbReference>
<evidence type="ECO:0000256" key="3">
    <source>
        <dbReference type="ARBA" id="ARBA00023002"/>
    </source>
</evidence>
<dbReference type="InterPro" id="IPR020904">
    <property type="entry name" value="Sc_DH/Rdtase_CS"/>
</dbReference>
<dbReference type="InterPro" id="IPR036291">
    <property type="entry name" value="NAD(P)-bd_dom_sf"/>
</dbReference>